<dbReference type="OrthoDB" id="849076at2"/>
<protein>
    <submittedName>
        <fullName evidence="4">T9SS C-terminal target domain-containing protein</fullName>
    </submittedName>
</protein>
<dbReference type="NCBIfam" id="TIGR04183">
    <property type="entry name" value="Por_Secre_tail"/>
    <property type="match status" value="1"/>
</dbReference>
<evidence type="ECO:0000256" key="2">
    <source>
        <dbReference type="SAM" id="SignalP"/>
    </source>
</evidence>
<dbReference type="InterPro" id="IPR026444">
    <property type="entry name" value="Secre_tail"/>
</dbReference>
<sequence>MFKKLLLVLTVLFTVQLTSAQILLNDNFDNYTLGNLGTDVTGVVPGQGNWLTEILYAPLNHSSSAFNITNEAFKGKVLTFTTPQGEYMVAKKDLSTFINQRTTGNDVIKVEIDYYTGTQYYMATNRAPYITISLHDNNNKRLLMIYHNIVNKNFIYARSLDDFGTNNVLKLGNDSGNVDSLPVNTWISFIVYLDYNNRKAYVETPYFNKVAVGDFLSKSTSNNLIEDFKPVLLSLYADAAIANASQMVHKFDNIKITGLKVVPPNIIALSINEQLATKFNVFPNPANNIVNITNRENISVEQIHVFDISGKTVQSYFFNKENQVQLNIENLASGTYMLHIKTIKGVAVKKIIKK</sequence>
<organism evidence="4 5">
    <name type="scientific">Paenimyroides viscosum</name>
    <dbReference type="NCBI Taxonomy" id="2488729"/>
    <lineage>
        <taxon>Bacteria</taxon>
        <taxon>Pseudomonadati</taxon>
        <taxon>Bacteroidota</taxon>
        <taxon>Flavobacteriia</taxon>
        <taxon>Flavobacteriales</taxon>
        <taxon>Flavobacteriaceae</taxon>
        <taxon>Paenimyroides</taxon>
    </lineage>
</organism>
<dbReference type="Proteomes" id="UP000268372">
    <property type="component" value="Unassembled WGS sequence"/>
</dbReference>
<dbReference type="Pfam" id="PF18962">
    <property type="entry name" value="Por_Secre_tail"/>
    <property type="match status" value="1"/>
</dbReference>
<gene>
    <name evidence="4" type="ORF">EG242_10270</name>
</gene>
<feature type="domain" description="Secretion system C-terminal sorting" evidence="3">
    <location>
        <begin position="281"/>
        <end position="352"/>
    </location>
</feature>
<dbReference type="RefSeq" id="WP_124899794.1">
    <property type="nucleotide sequence ID" value="NZ_RQTJ01000022.1"/>
</dbReference>
<feature type="signal peptide" evidence="2">
    <location>
        <begin position="1"/>
        <end position="20"/>
    </location>
</feature>
<dbReference type="EMBL" id="RQTJ01000022">
    <property type="protein sequence ID" value="RRA93749.1"/>
    <property type="molecule type" value="Genomic_DNA"/>
</dbReference>
<feature type="chain" id="PRO_5018055305" evidence="2">
    <location>
        <begin position="21"/>
        <end position="354"/>
    </location>
</feature>
<comment type="caution">
    <text evidence="4">The sequence shown here is derived from an EMBL/GenBank/DDBJ whole genome shotgun (WGS) entry which is preliminary data.</text>
</comment>
<evidence type="ECO:0000313" key="4">
    <source>
        <dbReference type="EMBL" id="RRA93749.1"/>
    </source>
</evidence>
<dbReference type="AlphaFoldDB" id="A0A3P1AXG7"/>
<reference evidence="4 5" key="1">
    <citation type="submission" date="2018-11" db="EMBL/GenBank/DDBJ databases">
        <title>Flavobacterium sp. nov., YIM 102796 draft genome.</title>
        <authorList>
            <person name="Li G."/>
            <person name="Jiang Y."/>
        </authorList>
    </citation>
    <scope>NUCLEOTIDE SEQUENCE [LARGE SCALE GENOMIC DNA]</scope>
    <source>
        <strain evidence="4 5">YIM 102796</strain>
    </source>
</reference>
<keyword evidence="5" id="KW-1185">Reference proteome</keyword>
<name>A0A3P1AXG7_9FLAO</name>
<accession>A0A3P1AXG7</accession>
<evidence type="ECO:0000313" key="5">
    <source>
        <dbReference type="Proteomes" id="UP000268372"/>
    </source>
</evidence>
<proteinExistence type="predicted"/>
<keyword evidence="1 2" id="KW-0732">Signal</keyword>
<evidence type="ECO:0000259" key="3">
    <source>
        <dbReference type="Pfam" id="PF18962"/>
    </source>
</evidence>
<evidence type="ECO:0000256" key="1">
    <source>
        <dbReference type="ARBA" id="ARBA00022729"/>
    </source>
</evidence>